<evidence type="ECO:0000256" key="1">
    <source>
        <dbReference type="SAM" id="MobiDB-lite"/>
    </source>
</evidence>
<accession>A0A212CBP8</accession>
<keyword evidence="3" id="KW-1185">Reference proteome</keyword>
<reference evidence="2 3" key="1">
    <citation type="journal article" date="2018" name="Mol. Genet. Genomics">
        <title>The red deer Cervus elaphus genome CerEla1.0: sequencing, annotating, genes, and chromosomes.</title>
        <authorList>
            <person name="Bana N.A."/>
            <person name="Nyiri A."/>
            <person name="Nagy J."/>
            <person name="Frank K."/>
            <person name="Nagy T."/>
            <person name="Steger V."/>
            <person name="Schiller M."/>
            <person name="Lakatos P."/>
            <person name="Sugar L."/>
            <person name="Horn P."/>
            <person name="Barta E."/>
            <person name="Orosz L."/>
        </authorList>
    </citation>
    <scope>NUCLEOTIDE SEQUENCE [LARGE SCALE GENOMIC DNA]</scope>
    <source>
        <strain evidence="2">Hungarian</strain>
    </source>
</reference>
<evidence type="ECO:0000313" key="2">
    <source>
        <dbReference type="EMBL" id="OWK03362.1"/>
    </source>
</evidence>
<gene>
    <name evidence="2" type="ORF">Celaphus_00007417</name>
</gene>
<sequence length="159" mass="17651">MAACGGHLLCYHVHPLNRCPAWGHGQSHVKSERLPEEAGSTGLWIFLVVSLTLQGPGTLRPVSTVESSETLQAPHSTPGKEIAFFRVEAVGEDTALEKEELAWIRQEFQLLVEDIIMKEVEVVVDVVEEQVALQEWEEKPEEESQEDASPEAQSNQPVL</sequence>
<protein>
    <submittedName>
        <fullName evidence="2">Uncharacterized protein</fullName>
    </submittedName>
</protein>
<proteinExistence type="predicted"/>
<feature type="compositionally biased region" description="Acidic residues" evidence="1">
    <location>
        <begin position="138"/>
        <end position="149"/>
    </location>
</feature>
<organism evidence="2 3">
    <name type="scientific">Cervus elaphus hippelaphus</name>
    <name type="common">European red deer</name>
    <dbReference type="NCBI Taxonomy" id="46360"/>
    <lineage>
        <taxon>Eukaryota</taxon>
        <taxon>Metazoa</taxon>
        <taxon>Chordata</taxon>
        <taxon>Craniata</taxon>
        <taxon>Vertebrata</taxon>
        <taxon>Euteleostomi</taxon>
        <taxon>Mammalia</taxon>
        <taxon>Eutheria</taxon>
        <taxon>Laurasiatheria</taxon>
        <taxon>Artiodactyla</taxon>
        <taxon>Ruminantia</taxon>
        <taxon>Pecora</taxon>
        <taxon>Cervidae</taxon>
        <taxon>Cervinae</taxon>
        <taxon>Cervus</taxon>
    </lineage>
</organism>
<feature type="region of interest" description="Disordered" evidence="1">
    <location>
        <begin position="134"/>
        <end position="159"/>
    </location>
</feature>
<evidence type="ECO:0000313" key="3">
    <source>
        <dbReference type="Proteomes" id="UP000242450"/>
    </source>
</evidence>
<name>A0A212CBP8_CEREH</name>
<dbReference type="AlphaFoldDB" id="A0A212CBP8"/>
<comment type="caution">
    <text evidence="2">The sequence shown here is derived from an EMBL/GenBank/DDBJ whole genome shotgun (WGS) entry which is preliminary data.</text>
</comment>
<dbReference type="EMBL" id="MKHE01000023">
    <property type="protein sequence ID" value="OWK03362.1"/>
    <property type="molecule type" value="Genomic_DNA"/>
</dbReference>
<dbReference type="Proteomes" id="UP000242450">
    <property type="component" value="Chromosome 23"/>
</dbReference>